<dbReference type="EMBL" id="JAGGNH010000004">
    <property type="protein sequence ID" value="KAJ0974398.1"/>
    <property type="molecule type" value="Genomic_DNA"/>
</dbReference>
<dbReference type="AlphaFoldDB" id="A0A9D5CJ74"/>
<keyword evidence="3" id="KW-1185">Reference proteome</keyword>
<protein>
    <submittedName>
        <fullName evidence="2">Uncharacterized protein</fullName>
    </submittedName>
</protein>
<comment type="caution">
    <text evidence="2">The sequence shown here is derived from an EMBL/GenBank/DDBJ whole genome shotgun (WGS) entry which is preliminary data.</text>
</comment>
<feature type="compositionally biased region" description="Basic and acidic residues" evidence="1">
    <location>
        <begin position="148"/>
        <end position="167"/>
    </location>
</feature>
<evidence type="ECO:0000313" key="3">
    <source>
        <dbReference type="Proteomes" id="UP001085076"/>
    </source>
</evidence>
<sequence length="331" mass="36146">MKPSALLSLDSRFSLFPAPLTPVGGDGVMAPDTLGPLGLPSSHNTKERMQVPRKLAHLLYENPAKMGKTVNASMAGCSWACVVGSQDIPSVTILGPLLERLKAAITDEISLDPEALSRAYDSMRGTLFGKVLGDPEVQTEVPIPQPQGEEKERDYGSWMRPDQEWKGRGRGRGRGLVTGQRLERSSGASEKVTCAPAADQNQNSGTSEKITCAPVTCHVTSMPSVEQVSTPEDHVTVLPHVEETVKCHDEETKRGRTIKQLSRDSFNRGRGGSRPASLVRSRASRERSSERQHTPVTDSLPTKPHEMTQPNRRKTLIRGSGLKQDLDENEI</sequence>
<feature type="compositionally biased region" description="Basic and acidic residues" evidence="1">
    <location>
        <begin position="283"/>
        <end position="293"/>
    </location>
</feature>
<organism evidence="2 3">
    <name type="scientific">Dioscorea zingiberensis</name>
    <dbReference type="NCBI Taxonomy" id="325984"/>
    <lineage>
        <taxon>Eukaryota</taxon>
        <taxon>Viridiplantae</taxon>
        <taxon>Streptophyta</taxon>
        <taxon>Embryophyta</taxon>
        <taxon>Tracheophyta</taxon>
        <taxon>Spermatophyta</taxon>
        <taxon>Magnoliopsida</taxon>
        <taxon>Liliopsida</taxon>
        <taxon>Dioscoreales</taxon>
        <taxon>Dioscoreaceae</taxon>
        <taxon>Dioscorea</taxon>
    </lineage>
</organism>
<accession>A0A9D5CJ74</accession>
<gene>
    <name evidence="2" type="ORF">J5N97_016363</name>
</gene>
<dbReference type="Proteomes" id="UP001085076">
    <property type="component" value="Miscellaneous, Linkage group lg04"/>
</dbReference>
<evidence type="ECO:0000256" key="1">
    <source>
        <dbReference type="SAM" id="MobiDB-lite"/>
    </source>
</evidence>
<feature type="region of interest" description="Disordered" evidence="1">
    <location>
        <begin position="249"/>
        <end position="331"/>
    </location>
</feature>
<evidence type="ECO:0000313" key="2">
    <source>
        <dbReference type="EMBL" id="KAJ0974398.1"/>
    </source>
</evidence>
<proteinExistence type="predicted"/>
<reference evidence="2" key="2">
    <citation type="journal article" date="2022" name="Hortic Res">
        <title>The genome of Dioscorea zingiberensis sheds light on the biosynthesis, origin and evolution of the medicinally important diosgenin saponins.</title>
        <authorList>
            <person name="Li Y."/>
            <person name="Tan C."/>
            <person name="Li Z."/>
            <person name="Guo J."/>
            <person name="Li S."/>
            <person name="Chen X."/>
            <person name="Wang C."/>
            <person name="Dai X."/>
            <person name="Yang H."/>
            <person name="Song W."/>
            <person name="Hou L."/>
            <person name="Xu J."/>
            <person name="Tong Z."/>
            <person name="Xu A."/>
            <person name="Yuan X."/>
            <person name="Wang W."/>
            <person name="Yang Q."/>
            <person name="Chen L."/>
            <person name="Sun Z."/>
            <person name="Wang K."/>
            <person name="Pan B."/>
            <person name="Chen J."/>
            <person name="Bao Y."/>
            <person name="Liu F."/>
            <person name="Qi X."/>
            <person name="Gang D.R."/>
            <person name="Wen J."/>
            <person name="Li J."/>
        </authorList>
    </citation>
    <scope>NUCLEOTIDE SEQUENCE</scope>
    <source>
        <strain evidence="2">Dzin_1.0</strain>
    </source>
</reference>
<reference evidence="2" key="1">
    <citation type="submission" date="2021-03" db="EMBL/GenBank/DDBJ databases">
        <authorList>
            <person name="Li Z."/>
            <person name="Yang C."/>
        </authorList>
    </citation>
    <scope>NUCLEOTIDE SEQUENCE</scope>
    <source>
        <strain evidence="2">Dzin_1.0</strain>
        <tissue evidence="2">Leaf</tissue>
    </source>
</reference>
<name>A0A9D5CJ74_9LILI</name>
<feature type="region of interest" description="Disordered" evidence="1">
    <location>
        <begin position="138"/>
        <end position="207"/>
    </location>
</feature>